<accession>A0A385E7N2</accession>
<reference evidence="2 3" key="1">
    <citation type="submission" date="2018-07" db="EMBL/GenBank/DDBJ databases">
        <title>Sequencing of PG07.</title>
        <authorList>
            <person name="Ding T."/>
        </authorList>
    </citation>
    <scope>NUCLEOTIDE SEQUENCE [LARGE SCALE GENOMIC DNA]</scope>
</reference>
<dbReference type="Proteomes" id="UP000263435">
    <property type="component" value="Segment"/>
</dbReference>
<dbReference type="RefSeq" id="YP_009808570.1">
    <property type="nucleotide sequence ID" value="NC_048041.1"/>
</dbReference>
<evidence type="ECO:0008006" key="4">
    <source>
        <dbReference type="Google" id="ProtNLM"/>
    </source>
</evidence>
<evidence type="ECO:0000313" key="2">
    <source>
        <dbReference type="EMBL" id="AXQ66748.1"/>
    </source>
</evidence>
<feature type="compositionally biased region" description="Low complexity" evidence="1">
    <location>
        <begin position="96"/>
        <end position="110"/>
    </location>
</feature>
<evidence type="ECO:0000313" key="3">
    <source>
        <dbReference type="Proteomes" id="UP000263435"/>
    </source>
</evidence>
<keyword evidence="3" id="KW-1185">Reference proteome</keyword>
<sequence>MGTRIYLEQIKNTLELESKKNKLVVLDIAPTVGAIKGLAQVAKYQGAHPTAPTERVDGTALELGDYYLNTTDGYVYYYEGSNVWDSPEKNSKESETNAASSEANAAGSETAAANSASAALSSEQAAASSEANAASSASAAAGSESNAANSASSALASKQAAASSEAAASVSEANAATSETNAAVHAANAEAAFDNFDDKYLGAKASDPTTDNDGNPLQVGASYWNSAEDELRFWNGAAWDVPSETAIQAANTAVAARDAALIAEAAAEASETNAAASASAASTSESNAESAQNVASLAASSANTSANNAATSETNAATSESNAATSEANAAQSAADAQQSADDAANVLSEIEWKQFVRNEASLNQMREQNKSVRAASGFDHYGLQLEDADRNAINAGLWQSNTSGSLVMGRSSGSTHSGTSKTDFAVTHIAGFISEIVSNNGDASNVQSPIKFPEAPNGTVIYDSTGNARGAGNATLNLLTDVDPKYGNSANGDVNEAVSRAFEGWCQNGDFRAPVAGYWNATRGATLSIVASSALLKVQGSATLAGSAASQEITPFADVGDMVTVGVYIDSVDAGQLARISVNNSPDLGSGTYSLNEVTTDTGYFEFTFQAQTAAMYLHLSATNDNIGAVYYDTASIRLATEEVVIDRHDMFGAEFFLEEVSQTNPFVYPKGMVQSQATSMNGITTTTSNRPVTYYAVYDGDTGSQGKGVDFWAATDEQKKAMVSDETNNIFMLDDGRLVQWRMRQRTIAGAGNGDWFNTNSSGSVLEYAEDIMRVWSQGTLDTVPSLSIPDVRQYRGYGWNTNNEVGVFKVQDDLTSVGVNGECYFHVWGVVPRLNQGAYHPSFNPMGAAAWHKWGAASNLPWYDSRVVSGITSAGKCFTNVSATTQIAKTPGSGRISHGNNKRPDGKFYDAIYNSGQGGVIDYRLPSWDMSSKEEASKVFQKVVNGSYRGEEALTKTVVLTTQSTGKSSTTSSTYPNLEYIPNGLANIGSDSPAVGALGYYTYNVTKGWVSSFIDSKLYPRGFDSTIAAVHLYFDSTLARDNSDVMYVVMVYPTDSTVSGEFTMIDVIGDPAEILATPSLANGWLGGWIPVIPTNDDQNGINWKYTRKALDIGIDYYTTDNGTTWTQGAFDTEFDYTINGRDNWSGVVGTIYYLPYTAFAKQTKESTNKKVLNSTEGLGQVHATYHHHVTAGATLVETLLGKVATSASTNARHTYTLQDYLIHEKVCTLDVGVGYLPTHATLDLAKPDDTTPAVKALWYQTANNQQASMNFAWNELVWKNLIVKDVNTASSPVNQGEVYVIKADVPLKGQIFKANGNNAVWNWNGMYMGDEGEVYYGGGNSISLDATVKSYQGKSDGWGDDSTIHITDGTGTYTNLNGDTCLYGTSELAIPYGYTKNQSRAGSQVDGVDL</sequence>
<dbReference type="KEGG" id="vg:54999473"/>
<proteinExistence type="predicted"/>
<protein>
    <recommendedName>
        <fullName evidence="4">Tail fiber protein</fullName>
    </recommendedName>
</protein>
<name>A0A385E7N2_9CAUD</name>
<organism evidence="2 3">
    <name type="scientific">Vibrio phage vB_VpS_PG07</name>
    <dbReference type="NCBI Taxonomy" id="2301664"/>
    <lineage>
        <taxon>Viruses</taxon>
        <taxon>Duplodnaviria</taxon>
        <taxon>Heunggongvirae</taxon>
        <taxon>Uroviricota</taxon>
        <taxon>Caudoviricetes</taxon>
        <taxon>Demerecviridae</taxon>
        <taxon>Pogseptimavirus</taxon>
        <taxon>Pogseptimavirus PG07</taxon>
    </lineage>
</organism>
<dbReference type="EMBL" id="MH645904">
    <property type="protein sequence ID" value="AXQ66748.1"/>
    <property type="molecule type" value="Genomic_DNA"/>
</dbReference>
<feature type="region of interest" description="Disordered" evidence="1">
    <location>
        <begin position="85"/>
        <end position="110"/>
    </location>
</feature>
<feature type="region of interest" description="Disordered" evidence="1">
    <location>
        <begin position="306"/>
        <end position="341"/>
    </location>
</feature>
<dbReference type="GeneID" id="54999473"/>
<feature type="compositionally biased region" description="Basic and acidic residues" evidence="1">
    <location>
        <begin position="86"/>
        <end position="95"/>
    </location>
</feature>
<evidence type="ECO:0000256" key="1">
    <source>
        <dbReference type="SAM" id="MobiDB-lite"/>
    </source>
</evidence>